<proteinExistence type="predicted"/>
<keyword evidence="3" id="KW-0732">Signal</keyword>
<dbReference type="AlphaFoldDB" id="A0A815VFN3"/>
<dbReference type="Proteomes" id="UP000663852">
    <property type="component" value="Unassembled WGS sequence"/>
</dbReference>
<evidence type="ECO:0000313" key="5">
    <source>
        <dbReference type="Proteomes" id="UP000663852"/>
    </source>
</evidence>
<keyword evidence="2" id="KW-1133">Transmembrane helix</keyword>
<organism evidence="4 5">
    <name type="scientific">Adineta ricciae</name>
    <name type="common">Rotifer</name>
    <dbReference type="NCBI Taxonomy" id="249248"/>
    <lineage>
        <taxon>Eukaryota</taxon>
        <taxon>Metazoa</taxon>
        <taxon>Spiralia</taxon>
        <taxon>Gnathifera</taxon>
        <taxon>Rotifera</taxon>
        <taxon>Eurotatoria</taxon>
        <taxon>Bdelloidea</taxon>
        <taxon>Adinetida</taxon>
        <taxon>Adinetidae</taxon>
        <taxon>Adineta</taxon>
    </lineage>
</organism>
<evidence type="ECO:0000313" key="4">
    <source>
        <dbReference type="EMBL" id="CAF1532328.1"/>
    </source>
</evidence>
<comment type="caution">
    <text evidence="4">The sequence shown here is derived from an EMBL/GenBank/DDBJ whole genome shotgun (WGS) entry which is preliminary data.</text>
</comment>
<feature type="signal peptide" evidence="3">
    <location>
        <begin position="1"/>
        <end position="18"/>
    </location>
</feature>
<evidence type="ECO:0000256" key="1">
    <source>
        <dbReference type="SAM" id="MobiDB-lite"/>
    </source>
</evidence>
<reference evidence="4" key="1">
    <citation type="submission" date="2021-02" db="EMBL/GenBank/DDBJ databases">
        <authorList>
            <person name="Nowell W R."/>
        </authorList>
    </citation>
    <scope>NUCLEOTIDE SEQUENCE</scope>
</reference>
<feature type="region of interest" description="Disordered" evidence="1">
    <location>
        <begin position="287"/>
        <end position="323"/>
    </location>
</feature>
<dbReference type="EMBL" id="CAJNOJ010000899">
    <property type="protein sequence ID" value="CAF1532328.1"/>
    <property type="molecule type" value="Genomic_DNA"/>
</dbReference>
<feature type="compositionally biased region" description="Low complexity" evidence="1">
    <location>
        <begin position="287"/>
        <end position="321"/>
    </location>
</feature>
<gene>
    <name evidence="4" type="ORF">EDS130_LOCUS44673</name>
</gene>
<keyword evidence="2" id="KW-0812">Transmembrane</keyword>
<sequence>MEILLILAVLIRLSIVDGLLCLSPLNQTIMMSMKNLSRENLNVALNKISQSEFKSPCRASLIAVPGADKIQFLFTDMLQQERMSIDSIKFVTTVHYYGIDRGIVLNLVQTACSYRDICDKEFILNHFEWLIQFPSDDIFTTNAPLLYKDSNPVGLCSGVNNTIRQCPNAMCAIEWRTDGTSFNEGCIETPNALLQILTSINITTTQETTAVIIACNYDECNSRKTISKIQANIKQYYDISPLHRALFISNKSLEATTTTTVLTTFTNSITSTQMTPIILPSSVISSTTTDASTSTSNNLSTTRSSTTTTTSTTTTHTSNTTPKNCFSERQWKNTMLTVGLIIFGHFLVTYCLSLD</sequence>
<keyword evidence="2" id="KW-0472">Membrane</keyword>
<accession>A0A815VFN3</accession>
<feature type="transmembrane region" description="Helical" evidence="2">
    <location>
        <begin position="334"/>
        <end position="352"/>
    </location>
</feature>
<evidence type="ECO:0000256" key="3">
    <source>
        <dbReference type="SAM" id="SignalP"/>
    </source>
</evidence>
<feature type="chain" id="PRO_5032431115" evidence="3">
    <location>
        <begin position="19"/>
        <end position="355"/>
    </location>
</feature>
<evidence type="ECO:0000256" key="2">
    <source>
        <dbReference type="SAM" id="Phobius"/>
    </source>
</evidence>
<protein>
    <submittedName>
        <fullName evidence="4">Uncharacterized protein</fullName>
    </submittedName>
</protein>
<name>A0A815VFN3_ADIRI</name>